<dbReference type="PANTHER" id="PTHR46300">
    <property type="entry name" value="P450, PUTATIVE (EUROFUNG)-RELATED-RELATED"/>
    <property type="match status" value="1"/>
</dbReference>
<proteinExistence type="inferred from homology"/>
<comment type="subcellular location">
    <subcellularLocation>
        <location evidence="2">Membrane</location>
    </subcellularLocation>
</comment>
<evidence type="ECO:0008006" key="17">
    <source>
        <dbReference type="Google" id="ProtNLM"/>
    </source>
</evidence>
<keyword evidence="12 14" id="KW-0472">Membrane</keyword>
<evidence type="ECO:0000313" key="16">
    <source>
        <dbReference type="Proteomes" id="UP001497453"/>
    </source>
</evidence>
<dbReference type="SUPFAM" id="SSF48264">
    <property type="entry name" value="Cytochrome P450"/>
    <property type="match status" value="1"/>
</dbReference>
<evidence type="ECO:0000256" key="10">
    <source>
        <dbReference type="ARBA" id="ARBA00023004"/>
    </source>
</evidence>
<dbReference type="InterPro" id="IPR001128">
    <property type="entry name" value="Cyt_P450"/>
</dbReference>
<gene>
    <name evidence="15" type="ORF">GFSPODELE1_LOCUS6358</name>
</gene>
<evidence type="ECO:0000256" key="1">
    <source>
        <dbReference type="ARBA" id="ARBA00001971"/>
    </source>
</evidence>
<keyword evidence="6 14" id="KW-0812">Transmembrane</keyword>
<evidence type="ECO:0000256" key="13">
    <source>
        <dbReference type="RuleBase" id="RU000461"/>
    </source>
</evidence>
<evidence type="ECO:0000256" key="4">
    <source>
        <dbReference type="ARBA" id="ARBA00010617"/>
    </source>
</evidence>
<comment type="cofactor">
    <cofactor evidence="1">
        <name>heme</name>
        <dbReference type="ChEBI" id="CHEBI:30413"/>
    </cofactor>
</comment>
<evidence type="ECO:0000256" key="5">
    <source>
        <dbReference type="ARBA" id="ARBA00022617"/>
    </source>
</evidence>
<evidence type="ECO:0000256" key="3">
    <source>
        <dbReference type="ARBA" id="ARBA00005179"/>
    </source>
</evidence>
<keyword evidence="5 13" id="KW-0349">Heme</keyword>
<evidence type="ECO:0000256" key="12">
    <source>
        <dbReference type="ARBA" id="ARBA00023136"/>
    </source>
</evidence>
<comment type="pathway">
    <text evidence="3">Secondary metabolite biosynthesis.</text>
</comment>
<organism evidence="15 16">
    <name type="scientific">Somion occarium</name>
    <dbReference type="NCBI Taxonomy" id="3059160"/>
    <lineage>
        <taxon>Eukaryota</taxon>
        <taxon>Fungi</taxon>
        <taxon>Dikarya</taxon>
        <taxon>Basidiomycota</taxon>
        <taxon>Agaricomycotina</taxon>
        <taxon>Agaricomycetes</taxon>
        <taxon>Polyporales</taxon>
        <taxon>Cerrenaceae</taxon>
        <taxon>Somion</taxon>
    </lineage>
</organism>
<keyword evidence="8 14" id="KW-1133">Transmembrane helix</keyword>
<dbReference type="Proteomes" id="UP001497453">
    <property type="component" value="Chromosome 4"/>
</dbReference>
<protein>
    <recommendedName>
        <fullName evidence="17">Cytochrome P450</fullName>
    </recommendedName>
</protein>
<feature type="transmembrane region" description="Helical" evidence="14">
    <location>
        <begin position="326"/>
        <end position="353"/>
    </location>
</feature>
<evidence type="ECO:0000256" key="9">
    <source>
        <dbReference type="ARBA" id="ARBA00023002"/>
    </source>
</evidence>
<dbReference type="PROSITE" id="PS00086">
    <property type="entry name" value="CYTOCHROME_P450"/>
    <property type="match status" value="1"/>
</dbReference>
<dbReference type="InterPro" id="IPR050364">
    <property type="entry name" value="Cytochrome_P450_fung"/>
</dbReference>
<sequence>MIHIRFSAELGSKLIRPRLCIKDADHEVMVHPRSVPPHITVMSLLLTVSVLAILSLWMVKRLWRIGSREQALPPGPPTLPLIGNLHVFPQTRAHLRLTEWARTYGEIYSLKIGSGTAIVVSSAKMARECFELHGATTSDRPAIHVIELVYKGLEMPWSRYGTHWRNMRRAAHDLLNKEACLSHLPIQRAEASQLMHDILQQPQHLYAHIRRYTASVAFSLIFGIHCSMYDNPIVEEFYEGQRTWEHILRPGGHPPVDIFPLLKHVPERWASWKGLCREVRSRQHQLYFPLLQNCIDRIKSDRRNHSFMEYVLEHEDHYEFTREMTVYLGISLIEAGADTTAIFLQFFLVFMLAHPDVKFRAQKDIDDVIGDNRSPNLEDIDDLPYIKAIINEVHRCRPVAPTAIPHAATKDERIGGFFIPKGSAIFMNIWGMSRDPELFDDPNRFWPERYLKSEHGTKPGVDTTGLRSDMPMSFGGGRRICPGVHLAYNSIAMNVMNLLWAFNIELPKDPVTGNSIPPDEDDTTDGLFLTPKPFKCDITPRSTAKVDIIKKQFNAAEPTFELFDKSS</sequence>
<reference evidence="16" key="1">
    <citation type="submission" date="2024-04" db="EMBL/GenBank/DDBJ databases">
        <authorList>
            <person name="Shaw F."/>
            <person name="Minotto A."/>
        </authorList>
    </citation>
    <scope>NUCLEOTIDE SEQUENCE [LARGE SCALE GENOMIC DNA]</scope>
</reference>
<dbReference type="InterPro" id="IPR017972">
    <property type="entry name" value="Cyt_P450_CS"/>
</dbReference>
<evidence type="ECO:0000256" key="2">
    <source>
        <dbReference type="ARBA" id="ARBA00004370"/>
    </source>
</evidence>
<dbReference type="PRINTS" id="PR00385">
    <property type="entry name" value="P450"/>
</dbReference>
<keyword evidence="7 13" id="KW-0479">Metal-binding</keyword>
<name>A0ABP1DHT7_9APHY</name>
<evidence type="ECO:0000313" key="15">
    <source>
        <dbReference type="EMBL" id="CAL1707420.1"/>
    </source>
</evidence>
<feature type="transmembrane region" description="Helical" evidence="14">
    <location>
        <begin position="39"/>
        <end position="59"/>
    </location>
</feature>
<evidence type="ECO:0000256" key="8">
    <source>
        <dbReference type="ARBA" id="ARBA00022989"/>
    </source>
</evidence>
<dbReference type="Pfam" id="PF00067">
    <property type="entry name" value="p450"/>
    <property type="match status" value="1"/>
</dbReference>
<dbReference type="CDD" id="cd11065">
    <property type="entry name" value="CYP64-like"/>
    <property type="match status" value="1"/>
</dbReference>
<keyword evidence="16" id="KW-1185">Reference proteome</keyword>
<dbReference type="PRINTS" id="PR00463">
    <property type="entry name" value="EP450I"/>
</dbReference>
<keyword evidence="10 13" id="KW-0408">Iron</keyword>
<evidence type="ECO:0000256" key="11">
    <source>
        <dbReference type="ARBA" id="ARBA00023033"/>
    </source>
</evidence>
<evidence type="ECO:0000256" key="6">
    <source>
        <dbReference type="ARBA" id="ARBA00022692"/>
    </source>
</evidence>
<dbReference type="InterPro" id="IPR002401">
    <property type="entry name" value="Cyt_P450_E_grp-I"/>
</dbReference>
<comment type="similarity">
    <text evidence="4 13">Belongs to the cytochrome P450 family.</text>
</comment>
<dbReference type="InterPro" id="IPR036396">
    <property type="entry name" value="Cyt_P450_sf"/>
</dbReference>
<keyword evidence="11 13" id="KW-0503">Monooxygenase</keyword>
<dbReference type="PANTHER" id="PTHR46300:SF2">
    <property type="entry name" value="CYTOCHROME P450 MONOOXYGENASE ALNH-RELATED"/>
    <property type="match status" value="1"/>
</dbReference>
<accession>A0ABP1DHT7</accession>
<keyword evidence="9 13" id="KW-0560">Oxidoreductase</keyword>
<evidence type="ECO:0000256" key="14">
    <source>
        <dbReference type="SAM" id="Phobius"/>
    </source>
</evidence>
<evidence type="ECO:0000256" key="7">
    <source>
        <dbReference type="ARBA" id="ARBA00022723"/>
    </source>
</evidence>
<dbReference type="Gene3D" id="1.10.630.10">
    <property type="entry name" value="Cytochrome P450"/>
    <property type="match status" value="1"/>
</dbReference>
<dbReference type="EMBL" id="OZ037947">
    <property type="protein sequence ID" value="CAL1707420.1"/>
    <property type="molecule type" value="Genomic_DNA"/>
</dbReference>